<accession>A0ABW3RT83</accession>
<name>A0ABW3RT83_9BACL</name>
<reference evidence="2" key="1">
    <citation type="journal article" date="2019" name="Int. J. Syst. Evol. Microbiol.">
        <title>The Global Catalogue of Microorganisms (GCM) 10K type strain sequencing project: providing services to taxonomists for standard genome sequencing and annotation.</title>
        <authorList>
            <consortium name="The Broad Institute Genomics Platform"/>
            <consortium name="The Broad Institute Genome Sequencing Center for Infectious Disease"/>
            <person name="Wu L."/>
            <person name="Ma J."/>
        </authorList>
    </citation>
    <scope>NUCLEOTIDE SEQUENCE [LARGE SCALE GENOMIC DNA]</scope>
    <source>
        <strain evidence="2">CCUG 59189</strain>
    </source>
</reference>
<comment type="caution">
    <text evidence="1">The sequence shown here is derived from an EMBL/GenBank/DDBJ whole genome shotgun (WGS) entry which is preliminary data.</text>
</comment>
<dbReference type="InterPro" id="IPR002591">
    <property type="entry name" value="Phosphodiest/P_Trfase"/>
</dbReference>
<dbReference type="SUPFAM" id="SSF53649">
    <property type="entry name" value="Alkaline phosphatase-like"/>
    <property type="match status" value="1"/>
</dbReference>
<dbReference type="EMBL" id="JBHTLM010000003">
    <property type="protein sequence ID" value="MFD1175699.1"/>
    <property type="molecule type" value="Genomic_DNA"/>
</dbReference>
<keyword evidence="2" id="KW-1185">Reference proteome</keyword>
<dbReference type="Gene3D" id="3.40.720.10">
    <property type="entry name" value="Alkaline Phosphatase, subunit A"/>
    <property type="match status" value="1"/>
</dbReference>
<dbReference type="PANTHER" id="PTHR10151:SF120">
    <property type="entry name" value="BIS(5'-ADENOSYL)-TRIPHOSPHATASE"/>
    <property type="match status" value="1"/>
</dbReference>
<protein>
    <submittedName>
        <fullName evidence="1">Alkaline phosphatase family protein</fullName>
    </submittedName>
</protein>
<dbReference type="InterPro" id="IPR017850">
    <property type="entry name" value="Alkaline_phosphatase_core_sf"/>
</dbReference>
<evidence type="ECO:0000313" key="2">
    <source>
        <dbReference type="Proteomes" id="UP001597262"/>
    </source>
</evidence>
<gene>
    <name evidence="1" type="ORF">ACFQ3W_05195</name>
</gene>
<dbReference type="PANTHER" id="PTHR10151">
    <property type="entry name" value="ECTONUCLEOTIDE PYROPHOSPHATASE/PHOSPHODIESTERASE"/>
    <property type="match status" value="1"/>
</dbReference>
<dbReference type="Proteomes" id="UP001597262">
    <property type="component" value="Unassembled WGS sequence"/>
</dbReference>
<sequence>MQKIHKKVIYVLVDSLMAQAIDRGLKQNKLPAFRFLIEHGQYYNNMVSSFPTMSVSIDSSLLTGTFPDEHHLPGLSWYSPKEKKVISYGSGPLEVMKHGVVTVLSHALIDLNQKHLNPAIPTLHEELHRMGLTSGSINGLIYRGAANHRLTLPSPIGEITTLPKEISVKGPDFFTLGVLSNPLVGIKDLPVGPTEDLGMNNKYAVETVKYLVKAKKLPDFLFVYLPDLDGTIHKNGPSELEGVIKADQSIYSLLQSFGSPEKAIKETIFIVAGDSGMSQVLPAGKDAVVHLPSLLRDYNVLQPGEDVSDATEIVLGVNDTMSYVYNLKKSIPLRKITETLRADKRIDTISWVEKDWIYSMQGGSTKELKFKKGGAWVDTYNQRWTVEQDIDVLDLHLKTGKHKLSYGKYPDALQRIYSSLHSHADNLLVITAKPGYELAETSSPTHRSGGAHGGLDESASFVPLIINGTDQKPEHLRIVDLKRFLIKLLSEQKK</sequence>
<proteinExistence type="predicted"/>
<organism evidence="1 2">
    <name type="scientific">Paenibacillus puldeungensis</name>
    <dbReference type="NCBI Taxonomy" id="696536"/>
    <lineage>
        <taxon>Bacteria</taxon>
        <taxon>Bacillati</taxon>
        <taxon>Bacillota</taxon>
        <taxon>Bacilli</taxon>
        <taxon>Bacillales</taxon>
        <taxon>Paenibacillaceae</taxon>
        <taxon>Paenibacillus</taxon>
    </lineage>
</organism>
<evidence type="ECO:0000313" key="1">
    <source>
        <dbReference type="EMBL" id="MFD1175699.1"/>
    </source>
</evidence>
<dbReference type="RefSeq" id="WP_379317336.1">
    <property type="nucleotide sequence ID" value="NZ_JBHTLM010000003.1"/>
</dbReference>
<dbReference type="Pfam" id="PF01663">
    <property type="entry name" value="Phosphodiest"/>
    <property type="match status" value="1"/>
</dbReference>